<dbReference type="GO" id="GO:0005737">
    <property type="term" value="C:cytoplasm"/>
    <property type="evidence" value="ECO:0007669"/>
    <property type="project" value="UniProtKB-SubCell"/>
</dbReference>
<dbReference type="Proteomes" id="UP000091820">
    <property type="component" value="Unassembled WGS sequence"/>
</dbReference>
<dbReference type="VEuPathDB" id="VectorBase:GBRI038382"/>
<dbReference type="GO" id="GO:0030286">
    <property type="term" value="C:dynein complex"/>
    <property type="evidence" value="ECO:0007669"/>
    <property type="project" value="UniProtKB-KW"/>
</dbReference>
<proteinExistence type="inferred from homology"/>
<dbReference type="Pfam" id="PF04912">
    <property type="entry name" value="Dynamitin"/>
    <property type="match status" value="1"/>
</dbReference>
<dbReference type="EnsemblMetazoa" id="GBRI038382-RA">
    <property type="protein sequence ID" value="GBRI038382-PA"/>
    <property type="gene ID" value="GBRI038382"/>
</dbReference>
<protein>
    <submittedName>
        <fullName evidence="5">Uncharacterized protein</fullName>
    </submittedName>
</protein>
<evidence type="ECO:0000313" key="6">
    <source>
        <dbReference type="Proteomes" id="UP000091820"/>
    </source>
</evidence>
<organism evidence="5 6">
    <name type="scientific">Glossina brevipalpis</name>
    <dbReference type="NCBI Taxonomy" id="37001"/>
    <lineage>
        <taxon>Eukaryota</taxon>
        <taxon>Metazoa</taxon>
        <taxon>Ecdysozoa</taxon>
        <taxon>Arthropoda</taxon>
        <taxon>Hexapoda</taxon>
        <taxon>Insecta</taxon>
        <taxon>Pterygota</taxon>
        <taxon>Neoptera</taxon>
        <taxon>Endopterygota</taxon>
        <taxon>Diptera</taxon>
        <taxon>Brachycera</taxon>
        <taxon>Muscomorpha</taxon>
        <taxon>Hippoboscoidea</taxon>
        <taxon>Glossinidae</taxon>
        <taxon>Glossina</taxon>
    </lineage>
</organism>
<dbReference type="STRING" id="37001.A0A1A9WZF9"/>
<comment type="similarity">
    <text evidence="2">Belongs to the dynactin subunit 2 family.</text>
</comment>
<dbReference type="GO" id="GO:0007017">
    <property type="term" value="P:microtubule-based process"/>
    <property type="evidence" value="ECO:0007669"/>
    <property type="project" value="InterPro"/>
</dbReference>
<keyword evidence="6" id="KW-1185">Reference proteome</keyword>
<reference evidence="6" key="1">
    <citation type="submission" date="2014-03" db="EMBL/GenBank/DDBJ databases">
        <authorList>
            <person name="Aksoy S."/>
            <person name="Warren W."/>
            <person name="Wilson R.K."/>
        </authorList>
    </citation>
    <scope>NUCLEOTIDE SEQUENCE [LARGE SCALE GENOMIC DNA]</scope>
    <source>
        <strain evidence="6">IAEA</strain>
    </source>
</reference>
<comment type="subcellular location">
    <subcellularLocation>
        <location evidence="1">Cytoplasm</location>
    </subcellularLocation>
</comment>
<sequence>MDIGFEHEWWILSRLTSLTQNTNIVDAVRQLSTKSAMLQAEKVEFIESRLGSLITKIDAIAKKSSGSSEDAKRDQKIIELYDIAKRTEPVADVLSDIIERMHGLEALHKYAMNFAKIIFEIEEKQTTISSSLINNKELLHSVQETFA</sequence>
<evidence type="ECO:0000256" key="1">
    <source>
        <dbReference type="ARBA" id="ARBA00004496"/>
    </source>
</evidence>
<accession>A0A1A9WZF9</accession>
<dbReference type="AlphaFoldDB" id="A0A1A9WZF9"/>
<evidence type="ECO:0000313" key="5">
    <source>
        <dbReference type="EnsemblMetazoa" id="GBRI038382-PA"/>
    </source>
</evidence>
<dbReference type="PANTHER" id="PTHR15346">
    <property type="entry name" value="DYNACTIN SUBUNIT"/>
    <property type="match status" value="1"/>
</dbReference>
<reference evidence="5" key="2">
    <citation type="submission" date="2020-05" db="UniProtKB">
        <authorList>
            <consortium name="EnsemblMetazoa"/>
        </authorList>
    </citation>
    <scope>IDENTIFICATION</scope>
    <source>
        <strain evidence="5">IAEA</strain>
    </source>
</reference>
<dbReference type="InterPro" id="IPR028133">
    <property type="entry name" value="Dynamitin"/>
</dbReference>
<name>A0A1A9WZF9_9MUSC</name>
<evidence type="ECO:0000256" key="4">
    <source>
        <dbReference type="ARBA" id="ARBA00023017"/>
    </source>
</evidence>
<evidence type="ECO:0000256" key="2">
    <source>
        <dbReference type="ARBA" id="ARBA00006176"/>
    </source>
</evidence>
<dbReference type="GO" id="GO:0005869">
    <property type="term" value="C:dynactin complex"/>
    <property type="evidence" value="ECO:0007669"/>
    <property type="project" value="InterPro"/>
</dbReference>
<evidence type="ECO:0000256" key="3">
    <source>
        <dbReference type="ARBA" id="ARBA00022490"/>
    </source>
</evidence>
<keyword evidence="4" id="KW-0243">Dynein</keyword>
<keyword evidence="3" id="KW-0963">Cytoplasm</keyword>